<dbReference type="AlphaFoldDB" id="A0A318TD69"/>
<evidence type="ECO:0000313" key="2">
    <source>
        <dbReference type="Proteomes" id="UP000247416"/>
    </source>
</evidence>
<gene>
    <name evidence="1" type="ORF">BJ095_1575</name>
</gene>
<evidence type="ECO:0000313" key="1">
    <source>
        <dbReference type="EMBL" id="PYF01770.1"/>
    </source>
</evidence>
<dbReference type="EMBL" id="QJTJ01000057">
    <property type="protein sequence ID" value="PYF01770.1"/>
    <property type="molecule type" value="Genomic_DNA"/>
</dbReference>
<comment type="caution">
    <text evidence="1">The sequence shown here is derived from an EMBL/GenBank/DDBJ whole genome shotgun (WGS) entry which is preliminary data.</text>
</comment>
<sequence>MYFTFYKGSASSEYVIGKKNSEVSEINKKITETELIEKIVNELKERGYSPHGGAAYTIYSANKQLLTIPMYDIDLKNKEMTNKITAIIDEVIKENNFNSFEITIEKANP</sequence>
<dbReference type="RefSeq" id="WP_107937878.1">
    <property type="nucleotide sequence ID" value="NZ_CP085009.1"/>
</dbReference>
<dbReference type="Proteomes" id="UP000247416">
    <property type="component" value="Unassembled WGS sequence"/>
</dbReference>
<accession>A0A318TD69</accession>
<proteinExistence type="predicted"/>
<organism evidence="1 2">
    <name type="scientific">Ureibacillus chungkukjangi</name>
    <dbReference type="NCBI Taxonomy" id="1202712"/>
    <lineage>
        <taxon>Bacteria</taxon>
        <taxon>Bacillati</taxon>
        <taxon>Bacillota</taxon>
        <taxon>Bacilli</taxon>
        <taxon>Bacillales</taxon>
        <taxon>Caryophanaceae</taxon>
        <taxon>Ureibacillus</taxon>
    </lineage>
</organism>
<reference evidence="1 2" key="1">
    <citation type="submission" date="2018-06" db="EMBL/GenBank/DDBJ databases">
        <title>Genomic Encyclopedia of Archaeal and Bacterial Type Strains, Phase II (KMG-II): from individual species to whole genera.</title>
        <authorList>
            <person name="Goeker M."/>
        </authorList>
    </citation>
    <scope>NUCLEOTIDE SEQUENCE [LARGE SCALE GENOMIC DNA]</scope>
    <source>
        <strain evidence="1 2">KACC 16626</strain>
    </source>
</reference>
<name>A0A318TD69_9BACL</name>
<keyword evidence="2" id="KW-1185">Reference proteome</keyword>
<protein>
    <submittedName>
        <fullName evidence="1">Uncharacterized protein</fullName>
    </submittedName>
</protein>